<gene>
    <name evidence="5" type="ORF">CWC22_019195</name>
</gene>
<dbReference type="PANTHER" id="PTHR23073">
    <property type="entry name" value="26S PROTEASOME REGULATORY SUBUNIT"/>
    <property type="match status" value="1"/>
</dbReference>
<evidence type="ECO:0000313" key="6">
    <source>
        <dbReference type="Proteomes" id="UP000305729"/>
    </source>
</evidence>
<proteinExistence type="inferred from homology"/>
<dbReference type="RefSeq" id="WP_138538096.1">
    <property type="nucleotide sequence ID" value="NZ_CP045429.1"/>
</dbReference>
<dbReference type="AlphaFoldDB" id="A0A5S3UXP5"/>
<dbReference type="CDD" id="cd19481">
    <property type="entry name" value="RecA-like_protease"/>
    <property type="match status" value="1"/>
</dbReference>
<dbReference type="SMART" id="SM00382">
    <property type="entry name" value="AAA"/>
    <property type="match status" value="1"/>
</dbReference>
<dbReference type="EMBL" id="CP045429">
    <property type="protein sequence ID" value="QPB84995.1"/>
    <property type="molecule type" value="Genomic_DNA"/>
</dbReference>
<evidence type="ECO:0000313" key="5">
    <source>
        <dbReference type="EMBL" id="QPB84995.1"/>
    </source>
</evidence>
<accession>A0A5S3UXP5</accession>
<dbReference type="GO" id="GO:0016887">
    <property type="term" value="F:ATP hydrolysis activity"/>
    <property type="evidence" value="ECO:0007669"/>
    <property type="project" value="InterPro"/>
</dbReference>
<dbReference type="Pfam" id="PF00004">
    <property type="entry name" value="AAA"/>
    <property type="match status" value="1"/>
</dbReference>
<reference evidence="5 6" key="1">
    <citation type="submission" date="2019-10" db="EMBL/GenBank/DDBJ databases">
        <title>Pseudoalteromonas rubra S4059.</title>
        <authorList>
            <person name="Paulsen S."/>
            <person name="Wang X."/>
        </authorList>
    </citation>
    <scope>NUCLEOTIDE SEQUENCE [LARGE SCALE GENOMIC DNA]</scope>
    <source>
        <strain evidence="5 6">S4059</strain>
    </source>
</reference>
<feature type="domain" description="AAA+ ATPase" evidence="4">
    <location>
        <begin position="123"/>
        <end position="255"/>
    </location>
</feature>
<keyword evidence="2" id="KW-0547">Nucleotide-binding</keyword>
<organism evidence="5 6">
    <name type="scientific">Pseudoalteromonas rubra</name>
    <dbReference type="NCBI Taxonomy" id="43658"/>
    <lineage>
        <taxon>Bacteria</taxon>
        <taxon>Pseudomonadati</taxon>
        <taxon>Pseudomonadota</taxon>
        <taxon>Gammaproteobacteria</taxon>
        <taxon>Alteromonadales</taxon>
        <taxon>Pseudoalteromonadaceae</taxon>
        <taxon>Pseudoalteromonas</taxon>
    </lineage>
</organism>
<name>A0A5S3UXP5_9GAMM</name>
<protein>
    <submittedName>
        <fullName evidence="5">AAA family ATPase</fullName>
    </submittedName>
</protein>
<dbReference type="InterPro" id="IPR003593">
    <property type="entry name" value="AAA+_ATPase"/>
</dbReference>
<dbReference type="InterPro" id="IPR050221">
    <property type="entry name" value="26S_Proteasome_ATPase"/>
</dbReference>
<dbReference type="InterPro" id="IPR003959">
    <property type="entry name" value="ATPase_AAA_core"/>
</dbReference>
<dbReference type="Proteomes" id="UP000305729">
    <property type="component" value="Chromosome 1"/>
</dbReference>
<evidence type="ECO:0000259" key="4">
    <source>
        <dbReference type="SMART" id="SM00382"/>
    </source>
</evidence>
<evidence type="ECO:0000256" key="1">
    <source>
        <dbReference type="ARBA" id="ARBA00006914"/>
    </source>
</evidence>
<dbReference type="InterPro" id="IPR027417">
    <property type="entry name" value="P-loop_NTPase"/>
</dbReference>
<evidence type="ECO:0000256" key="2">
    <source>
        <dbReference type="ARBA" id="ARBA00022741"/>
    </source>
</evidence>
<sequence length="376" mass="42108">MSTKFSGQDILLLAIEDGLKGDAQSFELRIRKFASKVKEDYPLFAQKIGSSLSEFGILRSVSSKENLLPSPVEPDTRQQLLIEKFPVTLQREPNWSENIQRKVERFLRERLKVEELLNEQLLPSRSLLMSGPPGTGKTLTANWVARELGLPLLTLDLATVMSSYLGKTGNNIKAVLNYASSFPCVLLLDEFDAIAKKRDDETDVGELKRLVTVLLQSIDDWPLSSVLIAATNHGELLDPAIWRRFDSVVEFDFPDSEQVKNYVISWDISEVVAEWLSAGIDNTSIAIIEKKLLEAKKDAILEGSSIVLSLKEALALPGLPNDPDIRREVAYELHLKGWAKIKIAEEIGVTRQRVSSLIKEQAVLNQRELQGKLNYG</sequence>
<keyword evidence="3" id="KW-0067">ATP-binding</keyword>
<dbReference type="Gene3D" id="3.40.50.300">
    <property type="entry name" value="P-loop containing nucleotide triphosphate hydrolases"/>
    <property type="match status" value="1"/>
</dbReference>
<comment type="similarity">
    <text evidence="1">Belongs to the AAA ATPase family.</text>
</comment>
<dbReference type="GO" id="GO:0005524">
    <property type="term" value="F:ATP binding"/>
    <property type="evidence" value="ECO:0007669"/>
    <property type="project" value="UniProtKB-KW"/>
</dbReference>
<dbReference type="SUPFAM" id="SSF52540">
    <property type="entry name" value="P-loop containing nucleoside triphosphate hydrolases"/>
    <property type="match status" value="1"/>
</dbReference>
<evidence type="ECO:0000256" key="3">
    <source>
        <dbReference type="ARBA" id="ARBA00022840"/>
    </source>
</evidence>